<sequence length="501" mass="54363">MEGSTIPFLTPVDFQQVCAGQYVTMDHQHHSRDDAASHSIGSQVQKPERLSGILNASLPNSPPGTLHHIHLDHDGCVSNISQSDHAPPPQDIADAHYIDARGAIVTPSLCHPHIHLDKAFLLSHPKYAHLQLQRGDFAEAMELTGQAKAMFERKDLLERGQRLIDESVATGVTHMRAFVEVDAGVGTKCLDAGIELKQRAEREGRCTIQICAFAQLPLFSASKDDPNGDTIRSLISQAAARPEVDVLGSTPYVEASRAQMEQNITWLIALSATHQTHLDFHLDYNVDPTTPPLIHHLLTSLTSSTWPLQTSHTKTIALGHCTRLTLFTPEEWLSLAHQIREADLPISFVGLPTSDLFIMPHPAPPNSLSRRTLDIPYLVTECGLNACLGVNNIGNAFTPYGSCDPVLLACLGVGVYQAGTSREAGLLFECVSSRAKEAIGFGSGRQEGGAGGLEVGRGERDLLVWGADEVGWRTMKSVAETVFLYDGGKGRRVVRSGRVVG</sequence>
<comment type="caution">
    <text evidence="1">The sequence shown here is derived from an EMBL/GenBank/DDBJ whole genome shotgun (WGS) entry which is preliminary data.</text>
</comment>
<dbReference type="Gene3D" id="3.20.20.140">
    <property type="entry name" value="Metal-dependent hydrolases"/>
    <property type="match status" value="1"/>
</dbReference>
<dbReference type="EMBL" id="QWIS01000082">
    <property type="protein sequence ID" value="RMZ08755.1"/>
    <property type="molecule type" value="Genomic_DNA"/>
</dbReference>
<gene>
    <name evidence="1" type="ORF">D0860_04541</name>
</gene>
<evidence type="ECO:0008006" key="3">
    <source>
        <dbReference type="Google" id="ProtNLM"/>
    </source>
</evidence>
<reference evidence="1 2" key="1">
    <citation type="journal article" date="2018" name="BMC Genomics">
        <title>Genomic evidence for intraspecific hybridization in a clonal and extremely halotolerant yeast.</title>
        <authorList>
            <person name="Gostincar C."/>
            <person name="Stajich J.E."/>
            <person name="Zupancic J."/>
            <person name="Zalar P."/>
            <person name="Gunde-Cimerman N."/>
        </authorList>
    </citation>
    <scope>NUCLEOTIDE SEQUENCE [LARGE SCALE GENOMIC DNA]</scope>
    <source>
        <strain evidence="1 2">EXF-562</strain>
    </source>
</reference>
<protein>
    <recommendedName>
        <fullName evidence="3">Amidohydrolase-related domain-containing protein</fullName>
    </recommendedName>
</protein>
<evidence type="ECO:0000313" key="2">
    <source>
        <dbReference type="Proteomes" id="UP000280598"/>
    </source>
</evidence>
<dbReference type="PANTHER" id="PTHR32027:SF0">
    <property type="entry name" value="CYTOSINE DEAMINASE"/>
    <property type="match status" value="1"/>
</dbReference>
<organism evidence="1 2">
    <name type="scientific">Hortaea werneckii</name>
    <name type="common">Black yeast</name>
    <name type="synonym">Cladosporium werneckii</name>
    <dbReference type="NCBI Taxonomy" id="91943"/>
    <lineage>
        <taxon>Eukaryota</taxon>
        <taxon>Fungi</taxon>
        <taxon>Dikarya</taxon>
        <taxon>Ascomycota</taxon>
        <taxon>Pezizomycotina</taxon>
        <taxon>Dothideomycetes</taxon>
        <taxon>Dothideomycetidae</taxon>
        <taxon>Mycosphaerellales</taxon>
        <taxon>Teratosphaeriaceae</taxon>
        <taxon>Hortaea</taxon>
    </lineage>
</organism>
<accession>A0A3M7H6R2</accession>
<dbReference type="Proteomes" id="UP000280598">
    <property type="component" value="Unassembled WGS sequence"/>
</dbReference>
<dbReference type="SUPFAM" id="SSF51556">
    <property type="entry name" value="Metallo-dependent hydrolases"/>
    <property type="match status" value="1"/>
</dbReference>
<dbReference type="InterPro" id="IPR032466">
    <property type="entry name" value="Metal_Hydrolase"/>
</dbReference>
<name>A0A3M7H6R2_HORWE</name>
<dbReference type="AlphaFoldDB" id="A0A3M7H6R2"/>
<dbReference type="GO" id="GO:0016814">
    <property type="term" value="F:hydrolase activity, acting on carbon-nitrogen (but not peptide) bonds, in cyclic amidines"/>
    <property type="evidence" value="ECO:0007669"/>
    <property type="project" value="TreeGrafter"/>
</dbReference>
<dbReference type="PANTHER" id="PTHR32027">
    <property type="entry name" value="CYTOSINE DEAMINASE"/>
    <property type="match status" value="1"/>
</dbReference>
<dbReference type="InterPro" id="IPR052349">
    <property type="entry name" value="Metallo-hydrolase_Enzymes"/>
</dbReference>
<proteinExistence type="predicted"/>
<dbReference type="VEuPathDB" id="FungiDB:BTJ68_09816"/>
<evidence type="ECO:0000313" key="1">
    <source>
        <dbReference type="EMBL" id="RMZ08755.1"/>
    </source>
</evidence>